<dbReference type="PROSITE" id="PS50850">
    <property type="entry name" value="MFS"/>
    <property type="match status" value="1"/>
</dbReference>
<evidence type="ECO:0000313" key="10">
    <source>
        <dbReference type="EMBL" id="PYI07735.1"/>
    </source>
</evidence>
<name>A0A319EJD7_ASPSB</name>
<dbReference type="EMBL" id="KZ826339">
    <property type="protein sequence ID" value="PYI07735.1"/>
    <property type="molecule type" value="Genomic_DNA"/>
</dbReference>
<feature type="transmembrane region" description="Helical" evidence="8">
    <location>
        <begin position="178"/>
        <end position="197"/>
    </location>
</feature>
<organism evidence="10 11">
    <name type="scientific">Aspergillus sclerotiicarbonarius (strain CBS 121057 / IBT 28362)</name>
    <dbReference type="NCBI Taxonomy" id="1448318"/>
    <lineage>
        <taxon>Eukaryota</taxon>
        <taxon>Fungi</taxon>
        <taxon>Dikarya</taxon>
        <taxon>Ascomycota</taxon>
        <taxon>Pezizomycotina</taxon>
        <taxon>Eurotiomycetes</taxon>
        <taxon>Eurotiomycetidae</taxon>
        <taxon>Eurotiales</taxon>
        <taxon>Aspergillaceae</taxon>
        <taxon>Aspergillus</taxon>
        <taxon>Aspergillus subgen. Circumdati</taxon>
    </lineage>
</organism>
<dbReference type="InterPro" id="IPR050360">
    <property type="entry name" value="MFS_Sugar_Transporters"/>
</dbReference>
<dbReference type="PROSITE" id="PS00217">
    <property type="entry name" value="SUGAR_TRANSPORT_2"/>
    <property type="match status" value="1"/>
</dbReference>
<gene>
    <name evidence="10" type="ORF">BO78DRAFT_442610</name>
</gene>
<feature type="transmembrane region" description="Helical" evidence="8">
    <location>
        <begin position="327"/>
        <end position="347"/>
    </location>
</feature>
<feature type="transmembrane region" description="Helical" evidence="8">
    <location>
        <begin position="430"/>
        <end position="448"/>
    </location>
</feature>
<evidence type="ECO:0000256" key="7">
    <source>
        <dbReference type="RuleBase" id="RU003346"/>
    </source>
</evidence>
<dbReference type="InterPro" id="IPR003663">
    <property type="entry name" value="Sugar/inositol_transpt"/>
</dbReference>
<dbReference type="PROSITE" id="PS00216">
    <property type="entry name" value="SUGAR_TRANSPORT_1"/>
    <property type="match status" value="1"/>
</dbReference>
<keyword evidence="6 8" id="KW-0472">Membrane</keyword>
<proteinExistence type="inferred from homology"/>
<dbReference type="NCBIfam" id="TIGR00879">
    <property type="entry name" value="SP"/>
    <property type="match status" value="1"/>
</dbReference>
<keyword evidence="4 8" id="KW-0812">Transmembrane</keyword>
<dbReference type="Gene3D" id="1.20.1250.20">
    <property type="entry name" value="MFS general substrate transporter like domains"/>
    <property type="match status" value="1"/>
</dbReference>
<evidence type="ECO:0000259" key="9">
    <source>
        <dbReference type="PROSITE" id="PS50850"/>
    </source>
</evidence>
<feature type="transmembrane region" description="Helical" evidence="8">
    <location>
        <begin position="112"/>
        <end position="134"/>
    </location>
</feature>
<dbReference type="GO" id="GO:0005351">
    <property type="term" value="F:carbohydrate:proton symporter activity"/>
    <property type="evidence" value="ECO:0007669"/>
    <property type="project" value="TreeGrafter"/>
</dbReference>
<feature type="transmembrane region" description="Helical" evidence="8">
    <location>
        <begin position="7"/>
        <end position="27"/>
    </location>
</feature>
<sequence>MISGRQMVIYGMLFASGTLIGYDSGYLNGVLGSSDFIQRYGVQEASDGDWYLTPRTRSLFTSLLVVGTVLGTITANFLGDWVGRKGSLLVAAIAYATGVSIQAAGVPVGAFVVGRILLGMGLGIISVVSPMYLVECSSSGTRGRLVALYTLLLTCGNVLACGISLGTKHFQDAESWRITVAFQLLLALNVLIGAIIAPESPVLLVKRGKPDMARQSLSILQNIDPDSTDLTSAMDEIHHWINEQKAHGTVHLIECFQGSNLRRQLLGIGMAILTIATGITFWFGYGTTFFMEAGIGNSYLISLLLALVNAVFTAPSAYLVERLGRRTCLLWGGVVMAITQIVPAVIHSVTPGSRADHNALVAGAVIFIAAYATTWGTIGWVTMTEPYSQRLRLHQSTITMIVYWISTWAIAFVTPYLVDATAADLSVKVCYLWFGMVVLSLVWAFLYVPELSGLSVEEVDMLFDLRIPAWRSVAWQKSLRSVEVGQEMEEKPSEGVVSIKPDLK</sequence>
<evidence type="ECO:0000256" key="1">
    <source>
        <dbReference type="ARBA" id="ARBA00004141"/>
    </source>
</evidence>
<feature type="transmembrane region" description="Helical" evidence="8">
    <location>
        <begin position="265"/>
        <end position="285"/>
    </location>
</feature>
<dbReference type="PRINTS" id="PR00171">
    <property type="entry name" value="SUGRTRNSPORT"/>
</dbReference>
<protein>
    <submittedName>
        <fullName evidence="10">Glucose transporter</fullName>
    </submittedName>
</protein>
<feature type="transmembrane region" description="Helical" evidence="8">
    <location>
        <begin position="86"/>
        <end position="106"/>
    </location>
</feature>
<keyword evidence="11" id="KW-1185">Reference proteome</keyword>
<feature type="transmembrane region" description="Helical" evidence="8">
    <location>
        <begin position="297"/>
        <end position="320"/>
    </location>
</feature>
<evidence type="ECO:0000256" key="3">
    <source>
        <dbReference type="ARBA" id="ARBA00022448"/>
    </source>
</evidence>
<evidence type="ECO:0000256" key="5">
    <source>
        <dbReference type="ARBA" id="ARBA00022989"/>
    </source>
</evidence>
<feature type="transmembrane region" description="Helical" evidence="8">
    <location>
        <begin position="401"/>
        <end position="418"/>
    </location>
</feature>
<dbReference type="GO" id="GO:0016020">
    <property type="term" value="C:membrane"/>
    <property type="evidence" value="ECO:0007669"/>
    <property type="project" value="UniProtKB-SubCell"/>
</dbReference>
<dbReference type="InterPro" id="IPR020846">
    <property type="entry name" value="MFS_dom"/>
</dbReference>
<feature type="domain" description="Major facilitator superfamily (MFS) profile" evidence="9">
    <location>
        <begin position="9"/>
        <end position="452"/>
    </location>
</feature>
<accession>A0A319EJD7</accession>
<dbReference type="InterPro" id="IPR036259">
    <property type="entry name" value="MFS_trans_sf"/>
</dbReference>
<feature type="transmembrane region" description="Helical" evidence="8">
    <location>
        <begin position="359"/>
        <end position="381"/>
    </location>
</feature>
<dbReference type="InterPro" id="IPR005829">
    <property type="entry name" value="Sugar_transporter_CS"/>
</dbReference>
<dbReference type="Proteomes" id="UP000248423">
    <property type="component" value="Unassembled WGS sequence"/>
</dbReference>
<dbReference type="InterPro" id="IPR005828">
    <property type="entry name" value="MFS_sugar_transport-like"/>
</dbReference>
<feature type="transmembrane region" description="Helical" evidence="8">
    <location>
        <begin position="146"/>
        <end position="166"/>
    </location>
</feature>
<dbReference type="PANTHER" id="PTHR48022:SF2">
    <property type="entry name" value="PLASTIDIC GLUCOSE TRANSPORTER 4"/>
    <property type="match status" value="1"/>
</dbReference>
<dbReference type="Pfam" id="PF00083">
    <property type="entry name" value="Sugar_tr"/>
    <property type="match status" value="1"/>
</dbReference>
<keyword evidence="3 7" id="KW-0813">Transport</keyword>
<evidence type="ECO:0000256" key="8">
    <source>
        <dbReference type="SAM" id="Phobius"/>
    </source>
</evidence>
<reference evidence="10 11" key="1">
    <citation type="submission" date="2018-02" db="EMBL/GenBank/DDBJ databases">
        <title>The genomes of Aspergillus section Nigri reveals drivers in fungal speciation.</title>
        <authorList>
            <consortium name="DOE Joint Genome Institute"/>
            <person name="Vesth T.C."/>
            <person name="Nybo J."/>
            <person name="Theobald S."/>
            <person name="Brandl J."/>
            <person name="Frisvad J.C."/>
            <person name="Nielsen K.F."/>
            <person name="Lyhne E.K."/>
            <person name="Kogle M.E."/>
            <person name="Kuo A."/>
            <person name="Riley R."/>
            <person name="Clum A."/>
            <person name="Nolan M."/>
            <person name="Lipzen A."/>
            <person name="Salamov A."/>
            <person name="Henrissat B."/>
            <person name="Wiebenga A."/>
            <person name="De vries R.P."/>
            <person name="Grigoriev I.V."/>
            <person name="Mortensen U.H."/>
            <person name="Andersen M.R."/>
            <person name="Baker S.E."/>
        </authorList>
    </citation>
    <scope>NUCLEOTIDE SEQUENCE [LARGE SCALE GENOMIC DNA]</scope>
    <source>
        <strain evidence="10 11">CBS 121057</strain>
    </source>
</reference>
<dbReference type="SUPFAM" id="SSF103473">
    <property type="entry name" value="MFS general substrate transporter"/>
    <property type="match status" value="1"/>
</dbReference>
<keyword evidence="5 8" id="KW-1133">Transmembrane helix</keyword>
<dbReference type="STRING" id="1448318.A0A319EJD7"/>
<evidence type="ECO:0000256" key="2">
    <source>
        <dbReference type="ARBA" id="ARBA00010992"/>
    </source>
</evidence>
<feature type="transmembrane region" description="Helical" evidence="8">
    <location>
        <begin position="59"/>
        <end position="79"/>
    </location>
</feature>
<evidence type="ECO:0000256" key="4">
    <source>
        <dbReference type="ARBA" id="ARBA00022692"/>
    </source>
</evidence>
<dbReference type="PANTHER" id="PTHR48022">
    <property type="entry name" value="PLASTIDIC GLUCOSE TRANSPORTER 4"/>
    <property type="match status" value="1"/>
</dbReference>
<comment type="similarity">
    <text evidence="2 7">Belongs to the major facilitator superfamily. Sugar transporter (TC 2.A.1.1) family.</text>
</comment>
<dbReference type="AlphaFoldDB" id="A0A319EJD7"/>
<dbReference type="VEuPathDB" id="FungiDB:BO78DRAFT_442610"/>
<evidence type="ECO:0000256" key="6">
    <source>
        <dbReference type="ARBA" id="ARBA00023136"/>
    </source>
</evidence>
<dbReference type="OrthoDB" id="6133115at2759"/>
<comment type="subcellular location">
    <subcellularLocation>
        <location evidence="1">Membrane</location>
        <topology evidence="1">Multi-pass membrane protein</topology>
    </subcellularLocation>
</comment>
<evidence type="ECO:0000313" key="11">
    <source>
        <dbReference type="Proteomes" id="UP000248423"/>
    </source>
</evidence>
<keyword evidence="10" id="KW-0762">Sugar transport</keyword>